<feature type="compositionally biased region" description="Pro residues" evidence="1">
    <location>
        <begin position="1"/>
        <end position="27"/>
    </location>
</feature>
<dbReference type="EMBL" id="KQ435058">
    <property type="protein sequence ID" value="KZC14299.1"/>
    <property type="molecule type" value="Genomic_DNA"/>
</dbReference>
<gene>
    <name evidence="2" type="ORF">WN55_06876</name>
</gene>
<accession>A0A154PQW3</accession>
<evidence type="ECO:0000313" key="2">
    <source>
        <dbReference type="EMBL" id="KZC14299.1"/>
    </source>
</evidence>
<feature type="region of interest" description="Disordered" evidence="1">
    <location>
        <begin position="1"/>
        <end position="63"/>
    </location>
</feature>
<proteinExistence type="predicted"/>
<feature type="region of interest" description="Disordered" evidence="1">
    <location>
        <begin position="186"/>
        <end position="206"/>
    </location>
</feature>
<protein>
    <submittedName>
        <fullName evidence="2">Uncharacterized protein</fullName>
    </submittedName>
</protein>
<name>A0A154PQW3_DUFNO</name>
<feature type="compositionally biased region" description="Polar residues" evidence="1">
    <location>
        <begin position="187"/>
        <end position="206"/>
    </location>
</feature>
<organism evidence="2 3">
    <name type="scientific">Dufourea novaeangliae</name>
    <name type="common">Sweat bee</name>
    <dbReference type="NCBI Taxonomy" id="178035"/>
    <lineage>
        <taxon>Eukaryota</taxon>
        <taxon>Metazoa</taxon>
        <taxon>Ecdysozoa</taxon>
        <taxon>Arthropoda</taxon>
        <taxon>Hexapoda</taxon>
        <taxon>Insecta</taxon>
        <taxon>Pterygota</taxon>
        <taxon>Neoptera</taxon>
        <taxon>Endopterygota</taxon>
        <taxon>Hymenoptera</taxon>
        <taxon>Apocrita</taxon>
        <taxon>Aculeata</taxon>
        <taxon>Apoidea</taxon>
        <taxon>Anthophila</taxon>
        <taxon>Halictidae</taxon>
        <taxon>Rophitinae</taxon>
        <taxon>Dufourea</taxon>
    </lineage>
</organism>
<keyword evidence="3" id="KW-1185">Reference proteome</keyword>
<evidence type="ECO:0000313" key="3">
    <source>
        <dbReference type="Proteomes" id="UP000076502"/>
    </source>
</evidence>
<evidence type="ECO:0000256" key="1">
    <source>
        <dbReference type="SAM" id="MobiDB-lite"/>
    </source>
</evidence>
<reference evidence="2 3" key="1">
    <citation type="submission" date="2015-07" db="EMBL/GenBank/DDBJ databases">
        <title>The genome of Dufourea novaeangliae.</title>
        <authorList>
            <person name="Pan H."/>
            <person name="Kapheim K."/>
        </authorList>
    </citation>
    <scope>NUCLEOTIDE SEQUENCE [LARGE SCALE GENOMIC DNA]</scope>
    <source>
        <strain evidence="2">0120121106</strain>
        <tissue evidence="2">Whole body</tissue>
    </source>
</reference>
<dbReference type="AlphaFoldDB" id="A0A154PQW3"/>
<feature type="region of interest" description="Disordered" evidence="1">
    <location>
        <begin position="126"/>
        <end position="145"/>
    </location>
</feature>
<dbReference type="Proteomes" id="UP000076502">
    <property type="component" value="Unassembled WGS sequence"/>
</dbReference>
<sequence>MNTRPCPWPPPGRILPPHRPAPAPADPPTAAKQPHPASPPHPCQHDLRPSGRGRVFGQGQAASTHTCRRDGLISIVLNLTHARLLRSLVRMSQQPMIVPINRKDFSSGDAYQTLIVLQYKRRRRGGLPPCERTTPPTNDGGADLVRRPVDCEVGEHQYQRSRIILAVTVASLCTGLSTEMAAGETQHWGNTSASRGPSTVLQPDSSRVSGRFAVGARGTKRLRGYFASEKRLAACGHLEANGDTALLTAVSA</sequence>